<evidence type="ECO:0000313" key="1">
    <source>
        <dbReference type="EMBL" id="MFI7260715.1"/>
    </source>
</evidence>
<keyword evidence="2" id="KW-1185">Reference proteome</keyword>
<comment type="caution">
    <text evidence="1">The sequence shown here is derived from an EMBL/GenBank/DDBJ whole genome shotgun (WGS) entry which is preliminary data.</text>
</comment>
<protein>
    <submittedName>
        <fullName evidence="1">Uncharacterized protein</fullName>
    </submittedName>
</protein>
<organism evidence="1 2">
    <name type="scientific">Micromonospora maritima</name>
    <dbReference type="NCBI Taxonomy" id="986711"/>
    <lineage>
        <taxon>Bacteria</taxon>
        <taxon>Bacillati</taxon>
        <taxon>Actinomycetota</taxon>
        <taxon>Actinomycetes</taxon>
        <taxon>Micromonosporales</taxon>
        <taxon>Micromonosporaceae</taxon>
        <taxon>Micromonospora</taxon>
    </lineage>
</organism>
<dbReference type="RefSeq" id="WP_396769813.1">
    <property type="nucleotide sequence ID" value="NZ_JBITLA010000007.1"/>
</dbReference>
<gene>
    <name evidence="1" type="ORF">ACIBP4_00195</name>
</gene>
<name>A0ABW7ZDK4_9ACTN</name>
<reference evidence="1 2" key="1">
    <citation type="submission" date="2024-10" db="EMBL/GenBank/DDBJ databases">
        <title>The Natural Products Discovery Center: Release of the First 8490 Sequenced Strains for Exploring Actinobacteria Biosynthetic Diversity.</title>
        <authorList>
            <person name="Kalkreuter E."/>
            <person name="Kautsar S.A."/>
            <person name="Yang D."/>
            <person name="Bader C.D."/>
            <person name="Teijaro C.N."/>
            <person name="Fluegel L."/>
            <person name="Davis C.M."/>
            <person name="Simpson J.R."/>
            <person name="Lauterbach L."/>
            <person name="Steele A.D."/>
            <person name="Gui C."/>
            <person name="Meng S."/>
            <person name="Li G."/>
            <person name="Viehrig K."/>
            <person name="Ye F."/>
            <person name="Su P."/>
            <person name="Kiefer A.F."/>
            <person name="Nichols A."/>
            <person name="Cepeda A.J."/>
            <person name="Yan W."/>
            <person name="Fan B."/>
            <person name="Jiang Y."/>
            <person name="Adhikari A."/>
            <person name="Zheng C.-J."/>
            <person name="Schuster L."/>
            <person name="Cowan T.M."/>
            <person name="Smanski M.J."/>
            <person name="Chevrette M.G."/>
            <person name="De Carvalho L.P.S."/>
            <person name="Shen B."/>
        </authorList>
    </citation>
    <scope>NUCLEOTIDE SEQUENCE [LARGE SCALE GENOMIC DNA]</scope>
    <source>
        <strain evidence="1 2">NPDC049845</strain>
    </source>
</reference>
<accession>A0ABW7ZDK4</accession>
<evidence type="ECO:0000313" key="2">
    <source>
        <dbReference type="Proteomes" id="UP001612812"/>
    </source>
</evidence>
<dbReference type="EMBL" id="JBITLE010000001">
    <property type="protein sequence ID" value="MFI7260715.1"/>
    <property type="molecule type" value="Genomic_DNA"/>
</dbReference>
<sequence>MLLKVYASCIDGQDEGPEVTCDLSIEEISGTEPAAVAGMQFGIPEHANALAELVARQTATRNRPGGWWVAAADPNAAQYAQVASYPIDAMRRAAVLSDGATRPVDQMEIYGWPEYLDLMDKVGPAGLIANVRSVESNDPQGDRYPRTKRHDDASLAQFMPPA</sequence>
<proteinExistence type="predicted"/>
<dbReference type="Proteomes" id="UP001612812">
    <property type="component" value="Unassembled WGS sequence"/>
</dbReference>